<evidence type="ECO:0000313" key="3">
    <source>
        <dbReference type="Proteomes" id="UP001317742"/>
    </source>
</evidence>
<dbReference type="Pfam" id="PF01041">
    <property type="entry name" value="DegT_DnrJ_EryC1"/>
    <property type="match status" value="1"/>
</dbReference>
<dbReference type="Gene3D" id="3.40.640.10">
    <property type="entry name" value="Type I PLP-dependent aspartate aminotransferase-like (Major domain)"/>
    <property type="match status" value="1"/>
</dbReference>
<dbReference type="Proteomes" id="UP001317742">
    <property type="component" value="Chromosome"/>
</dbReference>
<dbReference type="Gene3D" id="3.90.1150.10">
    <property type="entry name" value="Aspartate Aminotransferase, domain 1"/>
    <property type="match status" value="1"/>
</dbReference>
<sequence>MFDDVLSFIRQLYREPEGFIPLHAPIFFGHEKEYLCDCIDSTFVSSVGKYVDRFEDMVCDFTDAARAIAVVNGTCGLTAALGMVNVRPGDLVLTQALTFVASANAISHTGAKPVFLDSDRDSLGMSPDALKAFLKNHNPADGHIAACVPVHILGHACRIREICEICAEYDIPVVEDAAEVLGSRYEGQHLGTFGTFGVLSFNGNKTITTGGGGMILTKDAELGAHAKHMTTTAKIPHKWEFRHDNIGWNYRMPNVNAALGCAQMEKLDAILMDKQVIASAYKAFFEEKKDITYVDAPTNCTANYWLNTIRFDSQEQRDIFLTKSNDAGIMTRPLWTLMSDLPMYTNNLNDGLINARYLAARAVNLPSSPRKEECA</sequence>
<comment type="similarity">
    <text evidence="1">Belongs to the DegT/DnrJ/EryC1 family.</text>
</comment>
<dbReference type="RefSeq" id="WP_281762485.1">
    <property type="nucleotide sequence ID" value="NZ_AP026709.1"/>
</dbReference>
<dbReference type="EMBL" id="AP026709">
    <property type="protein sequence ID" value="BDQ36591.1"/>
    <property type="molecule type" value="Genomic_DNA"/>
</dbReference>
<reference evidence="2 3" key="1">
    <citation type="submission" date="2022-08" db="EMBL/GenBank/DDBJ databases">
        <title>Genome Sequence of the sulphate-reducing bacterium, Pseudodesulfovibrio sp. SYK.</title>
        <authorList>
            <person name="Kondo R."/>
            <person name="Kataoka T."/>
        </authorList>
    </citation>
    <scope>NUCLEOTIDE SEQUENCE [LARGE SCALE GENOMIC DNA]</scope>
    <source>
        <strain evidence="2 3">SYK</strain>
    </source>
</reference>
<dbReference type="InterPro" id="IPR015421">
    <property type="entry name" value="PyrdxlP-dep_Trfase_major"/>
</dbReference>
<dbReference type="InterPro" id="IPR015424">
    <property type="entry name" value="PyrdxlP-dep_Trfase"/>
</dbReference>
<dbReference type="InterPro" id="IPR015422">
    <property type="entry name" value="PyrdxlP-dep_Trfase_small"/>
</dbReference>
<dbReference type="PIRSF" id="PIRSF000390">
    <property type="entry name" value="PLP_StrS"/>
    <property type="match status" value="1"/>
</dbReference>
<organism evidence="2 3">
    <name type="scientific">Pseudodesulfovibrio nedwellii</name>
    <dbReference type="NCBI Taxonomy" id="2973072"/>
    <lineage>
        <taxon>Bacteria</taxon>
        <taxon>Pseudomonadati</taxon>
        <taxon>Thermodesulfobacteriota</taxon>
        <taxon>Desulfovibrionia</taxon>
        <taxon>Desulfovibrionales</taxon>
        <taxon>Desulfovibrionaceae</taxon>
    </lineage>
</organism>
<dbReference type="InterPro" id="IPR000653">
    <property type="entry name" value="DegT/StrS_aminotransferase"/>
</dbReference>
<keyword evidence="1" id="KW-0663">Pyridoxal phosphate</keyword>
<keyword evidence="2" id="KW-0808">Transferase</keyword>
<evidence type="ECO:0000313" key="2">
    <source>
        <dbReference type="EMBL" id="BDQ36591.1"/>
    </source>
</evidence>
<dbReference type="PANTHER" id="PTHR30244">
    <property type="entry name" value="TRANSAMINASE"/>
    <property type="match status" value="1"/>
</dbReference>
<accession>A0ABN6S4G0</accession>
<name>A0ABN6S4G0_9BACT</name>
<dbReference type="SUPFAM" id="SSF53383">
    <property type="entry name" value="PLP-dependent transferases"/>
    <property type="match status" value="1"/>
</dbReference>
<proteinExistence type="inferred from homology"/>
<gene>
    <name evidence="2" type="ORF">SYK_09510</name>
</gene>
<protein>
    <submittedName>
        <fullName evidence="2">Aminotransferase DegT</fullName>
    </submittedName>
</protein>
<dbReference type="PANTHER" id="PTHR30244:SF30">
    <property type="entry name" value="BLR5990 PROTEIN"/>
    <property type="match status" value="1"/>
</dbReference>
<dbReference type="CDD" id="cd00616">
    <property type="entry name" value="AHBA_syn"/>
    <property type="match status" value="1"/>
</dbReference>
<evidence type="ECO:0000256" key="1">
    <source>
        <dbReference type="RuleBase" id="RU004508"/>
    </source>
</evidence>
<dbReference type="NCBIfam" id="TIGR04181">
    <property type="entry name" value="NHT_00031"/>
    <property type="match status" value="1"/>
</dbReference>
<keyword evidence="2" id="KW-0032">Aminotransferase</keyword>
<keyword evidence="3" id="KW-1185">Reference proteome</keyword>
<dbReference type="InterPro" id="IPR026385">
    <property type="entry name" value="LegC-like"/>
</dbReference>
<dbReference type="GO" id="GO:0008483">
    <property type="term" value="F:transaminase activity"/>
    <property type="evidence" value="ECO:0007669"/>
    <property type="project" value="UniProtKB-KW"/>
</dbReference>